<reference evidence="3 4" key="1">
    <citation type="journal article" date="2024" name="Commun. Biol.">
        <title>Comparative genomic analysis of thermophilic fungi reveals convergent evolutionary adaptations and gene losses.</title>
        <authorList>
            <person name="Steindorff A.S."/>
            <person name="Aguilar-Pontes M.V."/>
            <person name="Robinson A.J."/>
            <person name="Andreopoulos B."/>
            <person name="LaButti K."/>
            <person name="Kuo A."/>
            <person name="Mondo S."/>
            <person name="Riley R."/>
            <person name="Otillar R."/>
            <person name="Haridas S."/>
            <person name="Lipzen A."/>
            <person name="Grimwood J."/>
            <person name="Schmutz J."/>
            <person name="Clum A."/>
            <person name="Reid I.D."/>
            <person name="Moisan M.C."/>
            <person name="Butler G."/>
            <person name="Nguyen T.T.M."/>
            <person name="Dewar K."/>
            <person name="Conant G."/>
            <person name="Drula E."/>
            <person name="Henrissat B."/>
            <person name="Hansel C."/>
            <person name="Singer S."/>
            <person name="Hutchinson M.I."/>
            <person name="de Vries R.P."/>
            <person name="Natvig D.O."/>
            <person name="Powell A.J."/>
            <person name="Tsang A."/>
            <person name="Grigoriev I.V."/>
        </authorList>
    </citation>
    <scope>NUCLEOTIDE SEQUENCE [LARGE SCALE GENOMIC DNA]</scope>
    <source>
        <strain evidence="3 4">ATCC 24622</strain>
    </source>
</reference>
<proteinExistence type="predicted"/>
<sequence length="258" mass="29307">MFVSTQSSKAEPQPRRKGSKMDYGPDGFDLTLLGRRALPRKFRDITISHTFVEFLRVGVDSTPVEVQNRAKNHAILKVDLTSGYDGFEGVRITMLPNWEVASDGPPKGPSYKPGQCFVKPVRYSGPSNSTARTCQFDFAQGVPLEWLLAVIEDNNLHRFYFVDLNDKYYGCRDFVTQLLYQLFVAAYTTGSIIGTYPEEPGLPEEVTNICATLGYRYMAEPLGMPYPCPIDRGYFSHYWRVEEPYMPYEPLYLEGNDG</sequence>
<feature type="domain" description="DUF7770" evidence="2">
    <location>
        <begin position="89"/>
        <end position="235"/>
    </location>
</feature>
<feature type="compositionally biased region" description="Polar residues" evidence="1">
    <location>
        <begin position="1"/>
        <end position="10"/>
    </location>
</feature>
<name>A0ABR3WQ87_9PEZI</name>
<dbReference type="InterPro" id="IPR056672">
    <property type="entry name" value="DUF7770"/>
</dbReference>
<keyword evidence="4" id="KW-1185">Reference proteome</keyword>
<feature type="region of interest" description="Disordered" evidence="1">
    <location>
        <begin position="1"/>
        <end position="23"/>
    </location>
</feature>
<gene>
    <name evidence="3" type="ORF">VTK73DRAFT_5141</name>
</gene>
<dbReference type="Proteomes" id="UP001586593">
    <property type="component" value="Unassembled WGS sequence"/>
</dbReference>
<evidence type="ECO:0000313" key="4">
    <source>
        <dbReference type="Proteomes" id="UP001586593"/>
    </source>
</evidence>
<evidence type="ECO:0000256" key="1">
    <source>
        <dbReference type="SAM" id="MobiDB-lite"/>
    </source>
</evidence>
<comment type="caution">
    <text evidence="3">The sequence shown here is derived from an EMBL/GenBank/DDBJ whole genome shotgun (WGS) entry which is preliminary data.</text>
</comment>
<accession>A0ABR3WQ87</accession>
<dbReference type="EMBL" id="JAZHXJ010000289">
    <property type="protein sequence ID" value="KAL1865602.1"/>
    <property type="molecule type" value="Genomic_DNA"/>
</dbReference>
<dbReference type="Pfam" id="PF24968">
    <property type="entry name" value="DUF7770"/>
    <property type="match status" value="1"/>
</dbReference>
<protein>
    <recommendedName>
        <fullName evidence="2">DUF7770 domain-containing protein</fullName>
    </recommendedName>
</protein>
<evidence type="ECO:0000259" key="2">
    <source>
        <dbReference type="Pfam" id="PF24968"/>
    </source>
</evidence>
<evidence type="ECO:0000313" key="3">
    <source>
        <dbReference type="EMBL" id="KAL1865602.1"/>
    </source>
</evidence>
<organism evidence="3 4">
    <name type="scientific">Phialemonium thermophilum</name>
    <dbReference type="NCBI Taxonomy" id="223376"/>
    <lineage>
        <taxon>Eukaryota</taxon>
        <taxon>Fungi</taxon>
        <taxon>Dikarya</taxon>
        <taxon>Ascomycota</taxon>
        <taxon>Pezizomycotina</taxon>
        <taxon>Sordariomycetes</taxon>
        <taxon>Sordariomycetidae</taxon>
        <taxon>Cephalothecales</taxon>
        <taxon>Cephalothecaceae</taxon>
        <taxon>Phialemonium</taxon>
    </lineage>
</organism>